<dbReference type="Gene3D" id="1.20.50.20">
    <property type="entry name" value="DnaG, RNA polymerase domain, helical bundle"/>
    <property type="match status" value="1"/>
</dbReference>
<dbReference type="FunFam" id="3.90.980.10:FF:000001">
    <property type="entry name" value="DNA primase"/>
    <property type="match status" value="1"/>
</dbReference>
<dbReference type="Gene3D" id="3.90.580.10">
    <property type="entry name" value="Zinc finger, CHC2-type domain"/>
    <property type="match status" value="1"/>
</dbReference>
<comment type="similarity">
    <text evidence="12 13">Belongs to the DnaG primase family.</text>
</comment>
<keyword evidence="5 12" id="KW-0235">DNA replication</keyword>
<dbReference type="InterPro" id="IPR002694">
    <property type="entry name" value="Znf_CHC2"/>
</dbReference>
<dbReference type="SUPFAM" id="SSF57783">
    <property type="entry name" value="Zinc beta-ribbon"/>
    <property type="match status" value="1"/>
</dbReference>
<evidence type="ECO:0000256" key="6">
    <source>
        <dbReference type="ARBA" id="ARBA00022723"/>
    </source>
</evidence>
<dbReference type="Gene3D" id="1.10.860.10">
    <property type="entry name" value="DNAb Helicase, Chain A"/>
    <property type="match status" value="1"/>
</dbReference>
<dbReference type="PIRSF" id="PIRSF002811">
    <property type="entry name" value="DnaG"/>
    <property type="match status" value="1"/>
</dbReference>
<dbReference type="InterPro" id="IPR006171">
    <property type="entry name" value="TOPRIM_dom"/>
</dbReference>
<keyword evidence="3 12" id="KW-0808">Transferase</keyword>
<dbReference type="NCBIfam" id="TIGR01391">
    <property type="entry name" value="dnaG"/>
    <property type="match status" value="1"/>
</dbReference>
<dbReference type="FunFam" id="3.40.1360.10:FF:000002">
    <property type="entry name" value="DNA primase"/>
    <property type="match status" value="1"/>
</dbReference>
<comment type="catalytic activity">
    <reaction evidence="12">
        <text>ssDNA + n NTP = ssDNA/pppN(pN)n-1 hybrid + (n-1) diphosphate.</text>
        <dbReference type="EC" id="2.7.7.101"/>
    </reaction>
</comment>
<keyword evidence="9" id="KW-0460">Magnesium</keyword>
<dbReference type="SMART" id="SM00766">
    <property type="entry name" value="DnaG_DnaB_bind"/>
    <property type="match status" value="1"/>
</dbReference>
<dbReference type="InterPro" id="IPR019475">
    <property type="entry name" value="DNA_primase_DnaB-bd"/>
</dbReference>
<dbReference type="InterPro" id="IPR013173">
    <property type="entry name" value="DNA_primase_DnaG_DnaB-bd_dom"/>
</dbReference>
<dbReference type="AlphaFoldDB" id="A0AA44ZGB5"/>
<dbReference type="EMBL" id="AVBE01000002">
    <property type="protein sequence ID" value="PHJ34916.1"/>
    <property type="molecule type" value="Genomic_DNA"/>
</dbReference>
<dbReference type="Gene3D" id="3.40.1360.10">
    <property type="match status" value="1"/>
</dbReference>
<evidence type="ECO:0000313" key="16">
    <source>
        <dbReference type="EMBL" id="PHJ34916.1"/>
    </source>
</evidence>
<dbReference type="HAMAP" id="MF_00974">
    <property type="entry name" value="DNA_primase_DnaG"/>
    <property type="match status" value="1"/>
</dbReference>
<dbReference type="Pfam" id="PF01807">
    <property type="entry name" value="Zn_ribbon_DnaG"/>
    <property type="match status" value="1"/>
</dbReference>
<evidence type="ECO:0000313" key="17">
    <source>
        <dbReference type="Proteomes" id="UP000223296"/>
    </source>
</evidence>
<dbReference type="GO" id="GO:0008270">
    <property type="term" value="F:zinc ion binding"/>
    <property type="evidence" value="ECO:0007669"/>
    <property type="project" value="UniProtKB-UniRule"/>
</dbReference>
<dbReference type="EC" id="2.7.7.101" evidence="12"/>
<evidence type="ECO:0000256" key="4">
    <source>
        <dbReference type="ARBA" id="ARBA00022695"/>
    </source>
</evidence>
<dbReference type="GO" id="GO:0000428">
    <property type="term" value="C:DNA-directed RNA polymerase complex"/>
    <property type="evidence" value="ECO:0007669"/>
    <property type="project" value="UniProtKB-KW"/>
</dbReference>
<dbReference type="InterPro" id="IPR050219">
    <property type="entry name" value="DnaG_primase"/>
</dbReference>
<comment type="domain">
    <text evidence="12">Contains an N-terminal zinc-binding domain, a central core domain that contains the primase activity, and a C-terminal DnaB-binding domain.</text>
</comment>
<dbReference type="GO" id="GO:0006269">
    <property type="term" value="P:DNA replication, synthesis of primer"/>
    <property type="evidence" value="ECO:0007669"/>
    <property type="project" value="UniProtKB-UniRule"/>
</dbReference>
<dbReference type="SMART" id="SM00400">
    <property type="entry name" value="ZnF_CHCC"/>
    <property type="match status" value="1"/>
</dbReference>
<evidence type="ECO:0000256" key="14">
    <source>
        <dbReference type="PIRSR" id="PIRSR002811-1"/>
    </source>
</evidence>
<evidence type="ECO:0000256" key="12">
    <source>
        <dbReference type="HAMAP-Rule" id="MF_00974"/>
    </source>
</evidence>
<comment type="function">
    <text evidence="12 13">RNA polymerase that catalyzes the synthesis of short RNA molecules used as primers for DNA polymerase during DNA replication.</text>
</comment>
<dbReference type="Pfam" id="PF08275">
    <property type="entry name" value="DNAG_N"/>
    <property type="match status" value="1"/>
</dbReference>
<dbReference type="InterPro" id="IPR034151">
    <property type="entry name" value="TOPRIM_DnaG_bac"/>
</dbReference>
<keyword evidence="10 12" id="KW-0238">DNA-binding</keyword>
<evidence type="ECO:0000256" key="5">
    <source>
        <dbReference type="ARBA" id="ARBA00022705"/>
    </source>
</evidence>
<dbReference type="SUPFAM" id="SSF117023">
    <property type="entry name" value="DNA primase DnaG, C-terminal domain"/>
    <property type="match status" value="1"/>
</dbReference>
<evidence type="ECO:0000256" key="11">
    <source>
        <dbReference type="ARBA" id="ARBA00023163"/>
    </source>
</evidence>
<dbReference type="InterPro" id="IPR030846">
    <property type="entry name" value="DnaG_bac"/>
</dbReference>
<dbReference type="PANTHER" id="PTHR30313">
    <property type="entry name" value="DNA PRIMASE"/>
    <property type="match status" value="1"/>
</dbReference>
<keyword evidence="4 12" id="KW-0548">Nucleotidyltransferase</keyword>
<dbReference type="SUPFAM" id="SSF56731">
    <property type="entry name" value="DNA primase core"/>
    <property type="match status" value="1"/>
</dbReference>
<dbReference type="Pfam" id="PF13155">
    <property type="entry name" value="Toprim_2"/>
    <property type="match status" value="1"/>
</dbReference>
<feature type="zinc finger region" description="CHC2-type" evidence="12 14">
    <location>
        <begin position="67"/>
        <end position="91"/>
    </location>
</feature>
<protein>
    <recommendedName>
        <fullName evidence="12 13">DNA primase</fullName>
        <ecNumber evidence="12">2.7.7.101</ecNumber>
    </recommendedName>
</protein>
<evidence type="ECO:0000256" key="2">
    <source>
        <dbReference type="ARBA" id="ARBA00022515"/>
    </source>
</evidence>
<organism evidence="16 17">
    <name type="scientific">Neisseria gonorrhoeae 3502</name>
    <dbReference type="NCBI Taxonomy" id="1193404"/>
    <lineage>
        <taxon>Bacteria</taxon>
        <taxon>Pseudomonadati</taxon>
        <taxon>Pseudomonadota</taxon>
        <taxon>Betaproteobacteria</taxon>
        <taxon>Neisseriales</taxon>
        <taxon>Neisseriaceae</taxon>
        <taxon>Neisseria</taxon>
    </lineage>
</organism>
<name>A0AA44ZGB5_NEIGO</name>
<dbReference type="SMART" id="SM00493">
    <property type="entry name" value="TOPRIM"/>
    <property type="match status" value="1"/>
</dbReference>
<evidence type="ECO:0000256" key="7">
    <source>
        <dbReference type="ARBA" id="ARBA00022771"/>
    </source>
</evidence>
<comment type="caution">
    <text evidence="16">The sequence shown here is derived from an EMBL/GenBank/DDBJ whole genome shotgun (WGS) entry which is preliminary data.</text>
</comment>
<comment type="cofactor">
    <cofactor evidence="12 13 14">
        <name>Zn(2+)</name>
        <dbReference type="ChEBI" id="CHEBI:29105"/>
    </cofactor>
    <text evidence="12 13 14">Binds 1 zinc ion per monomer.</text>
</comment>
<dbReference type="GO" id="GO:0003677">
    <property type="term" value="F:DNA binding"/>
    <property type="evidence" value="ECO:0007669"/>
    <property type="project" value="UniProtKB-KW"/>
</dbReference>
<dbReference type="FunFam" id="3.90.580.10:FF:000001">
    <property type="entry name" value="DNA primase"/>
    <property type="match status" value="1"/>
</dbReference>
<sequence>MPEPPHPTAIPKNPDFVPSVPKTDIPSPHIMIPSDFIDELLAKTDIVGIIDEQVPLKKGGANYMACCPFHKEKTPSFSVSPTKQFYHCFSCGAHGSAIGFVMEHQGLSFPEAVQFLADRVGMIVPKVRGQNDNPEVRAERKKKQQTLEETTAVAADFYAQQLKFNPAAKAYLDKRGLSAEVIAHYGLGYAPDGWQPLAQVFQPYPNTALVDTGMVIDNEGRHYDRFRHRIMFPIRNPRGQVIGFGGRVLDDSKPKYLNSPDTPLFDKGKNLYGLYEGRAAVKEAERILVVEGYMDVVALAQFGVGYGVAALGTATTAEHVKILMRQADSIYFCFDGDSAGRKAAWRALENALPQLKDDKSLHFLFLPEEHDPDSYIRAYGKAQFEDALLNQSKPLSEYFWEHLSDGIHLNTQEGKAELVKTSSPLLVQITAPALAYLLKQRLSELVGIDPDNLAQLLGQEAPKRHVKQKNYKLPPISVKQPVMPTLVQRQIRSLLINPDWAAYIDLPDYLALDGDFACLANLAETIKNHPSVPATAQVLEHMRGSPYEETIDRIFRSALQSEEMEGGGEEDCENFQIGIKKLLNELKYSQIETLKQKSLQSGLNESEKKLLLSLLTAKQN</sequence>
<evidence type="ECO:0000259" key="15">
    <source>
        <dbReference type="PROSITE" id="PS50880"/>
    </source>
</evidence>
<evidence type="ECO:0000256" key="3">
    <source>
        <dbReference type="ARBA" id="ARBA00022679"/>
    </source>
</evidence>
<dbReference type="InterPro" id="IPR013264">
    <property type="entry name" value="DNAG_N"/>
</dbReference>
<evidence type="ECO:0000256" key="10">
    <source>
        <dbReference type="ARBA" id="ARBA00023125"/>
    </source>
</evidence>
<keyword evidence="7 12" id="KW-0863">Zinc-finger</keyword>
<keyword evidence="1 12" id="KW-0240">DNA-directed RNA polymerase</keyword>
<dbReference type="PROSITE" id="PS50880">
    <property type="entry name" value="TOPRIM"/>
    <property type="match status" value="1"/>
</dbReference>
<dbReference type="CDD" id="cd03364">
    <property type="entry name" value="TOPRIM_DnaG_primases"/>
    <property type="match status" value="1"/>
</dbReference>
<gene>
    <name evidence="12" type="primary">dnaG</name>
    <name evidence="16" type="ORF">N776_05520</name>
</gene>
<reference evidence="16 17" key="1">
    <citation type="submission" date="2013-08" db="EMBL/GenBank/DDBJ databases">
        <authorList>
            <person name="Trees D."/>
        </authorList>
    </citation>
    <scope>NUCLEOTIDE SEQUENCE [LARGE SCALE GENOMIC DNA]</scope>
    <source>
        <strain evidence="16 17">3502</strain>
    </source>
</reference>
<keyword evidence="11 12" id="KW-0804">Transcription</keyword>
<dbReference type="SMR" id="A0AA44ZGB5"/>
<dbReference type="GO" id="GO:1990077">
    <property type="term" value="C:primosome complex"/>
    <property type="evidence" value="ECO:0007669"/>
    <property type="project" value="UniProtKB-KW"/>
</dbReference>
<evidence type="ECO:0000256" key="1">
    <source>
        <dbReference type="ARBA" id="ARBA00022478"/>
    </source>
</evidence>
<dbReference type="GO" id="GO:0003899">
    <property type="term" value="F:DNA-directed RNA polymerase activity"/>
    <property type="evidence" value="ECO:0007669"/>
    <property type="project" value="UniProtKB-UniRule"/>
</dbReference>
<dbReference type="InterPro" id="IPR006295">
    <property type="entry name" value="DNA_primase_DnaG"/>
</dbReference>
<dbReference type="InterPro" id="IPR016136">
    <property type="entry name" value="DNA_helicase_N/primase_C"/>
</dbReference>
<keyword evidence="8 12" id="KW-0862">Zinc</keyword>
<dbReference type="Pfam" id="PF10410">
    <property type="entry name" value="DnaB_bind"/>
    <property type="match status" value="1"/>
</dbReference>
<dbReference type="InterPro" id="IPR036977">
    <property type="entry name" value="DNA_primase_Znf_CHC2"/>
</dbReference>
<dbReference type="Pfam" id="PF08278">
    <property type="entry name" value="DnaG_DnaB_bind"/>
    <property type="match status" value="1"/>
</dbReference>
<dbReference type="PANTHER" id="PTHR30313:SF2">
    <property type="entry name" value="DNA PRIMASE"/>
    <property type="match status" value="1"/>
</dbReference>
<dbReference type="GO" id="GO:0005737">
    <property type="term" value="C:cytoplasm"/>
    <property type="evidence" value="ECO:0007669"/>
    <property type="project" value="TreeGrafter"/>
</dbReference>
<evidence type="ECO:0000256" key="9">
    <source>
        <dbReference type="ARBA" id="ARBA00022842"/>
    </source>
</evidence>
<keyword evidence="2 12" id="KW-0639">Primosome</keyword>
<keyword evidence="6 12" id="KW-0479">Metal-binding</keyword>
<accession>A0AA44ZGB5</accession>
<comment type="subunit">
    <text evidence="12">Monomer. Interacts with DnaB.</text>
</comment>
<evidence type="ECO:0000256" key="8">
    <source>
        <dbReference type="ARBA" id="ARBA00022833"/>
    </source>
</evidence>
<evidence type="ECO:0000256" key="13">
    <source>
        <dbReference type="PIRNR" id="PIRNR002811"/>
    </source>
</evidence>
<feature type="domain" description="Toprim" evidence="15">
    <location>
        <begin position="285"/>
        <end position="367"/>
    </location>
</feature>
<dbReference type="Proteomes" id="UP000223296">
    <property type="component" value="Unassembled WGS sequence"/>
</dbReference>
<proteinExistence type="inferred from homology"/>
<dbReference type="InterPro" id="IPR037068">
    <property type="entry name" value="DNA_primase_core_N_sf"/>
</dbReference>
<dbReference type="Gene3D" id="3.90.980.10">
    <property type="entry name" value="DNA primase, catalytic core, N-terminal domain"/>
    <property type="match status" value="1"/>
</dbReference>